<keyword evidence="3" id="KW-1185">Reference proteome</keyword>
<evidence type="ECO:0008006" key="4">
    <source>
        <dbReference type="Google" id="ProtNLM"/>
    </source>
</evidence>
<feature type="transmembrane region" description="Helical" evidence="1">
    <location>
        <begin position="28"/>
        <end position="48"/>
    </location>
</feature>
<evidence type="ECO:0000313" key="3">
    <source>
        <dbReference type="Proteomes" id="UP000184603"/>
    </source>
</evidence>
<proteinExistence type="predicted"/>
<dbReference type="Pfam" id="PF14316">
    <property type="entry name" value="DUF4381"/>
    <property type="match status" value="1"/>
</dbReference>
<dbReference type="InterPro" id="IPR025489">
    <property type="entry name" value="DUF4381"/>
</dbReference>
<dbReference type="Proteomes" id="UP000184603">
    <property type="component" value="Unassembled WGS sequence"/>
</dbReference>
<name>A0A1M7YF57_9BACT</name>
<evidence type="ECO:0000256" key="1">
    <source>
        <dbReference type="SAM" id="Phobius"/>
    </source>
</evidence>
<dbReference type="EMBL" id="FRFE01000023">
    <property type="protein sequence ID" value="SHO51216.1"/>
    <property type="molecule type" value="Genomic_DNA"/>
</dbReference>
<accession>A0A1M7YF57</accession>
<dbReference type="OrthoDB" id="5406089at2"/>
<keyword evidence="1" id="KW-0472">Membrane</keyword>
<keyword evidence="1" id="KW-1133">Transmembrane helix</keyword>
<dbReference type="RefSeq" id="WP_073615338.1">
    <property type="nucleotide sequence ID" value="NZ_FRFE01000023.1"/>
</dbReference>
<evidence type="ECO:0000313" key="2">
    <source>
        <dbReference type="EMBL" id="SHO51216.1"/>
    </source>
</evidence>
<organism evidence="2 3">
    <name type="scientific">Desulfopila aestuarii DSM 18488</name>
    <dbReference type="NCBI Taxonomy" id="1121416"/>
    <lineage>
        <taxon>Bacteria</taxon>
        <taxon>Pseudomonadati</taxon>
        <taxon>Thermodesulfobacteriota</taxon>
        <taxon>Desulfobulbia</taxon>
        <taxon>Desulfobulbales</taxon>
        <taxon>Desulfocapsaceae</taxon>
        <taxon>Desulfopila</taxon>
    </lineage>
</organism>
<sequence>MNTDATSLTRLHDILMPPAVSWWPLATGWYVLFVLLMLATGFLCYRYYRRWKANAYRRAALRELTHPNDAPAIAELLRRTALAAASRSEIASKAGSEWADWLASQSAHTMPMEVHQLLSTGIYGRPGKEQDVRLLRQYAVLWISDHTISDSSL</sequence>
<protein>
    <recommendedName>
        <fullName evidence="4">DUF4381 domain-containing protein</fullName>
    </recommendedName>
</protein>
<dbReference type="AlphaFoldDB" id="A0A1M7YF57"/>
<keyword evidence="1" id="KW-0812">Transmembrane</keyword>
<dbReference type="STRING" id="1121416.SAMN02745220_03907"/>
<reference evidence="2 3" key="1">
    <citation type="submission" date="2016-12" db="EMBL/GenBank/DDBJ databases">
        <authorList>
            <person name="Song W.-J."/>
            <person name="Kurnit D.M."/>
        </authorList>
    </citation>
    <scope>NUCLEOTIDE SEQUENCE [LARGE SCALE GENOMIC DNA]</scope>
    <source>
        <strain evidence="2 3">DSM 18488</strain>
    </source>
</reference>
<gene>
    <name evidence="2" type="ORF">SAMN02745220_03907</name>
</gene>